<evidence type="ECO:0000313" key="1">
    <source>
        <dbReference type="EMBL" id="MBW0513509.1"/>
    </source>
</evidence>
<reference evidence="1" key="1">
    <citation type="submission" date="2021-03" db="EMBL/GenBank/DDBJ databases">
        <title>Draft genome sequence of rust myrtle Austropuccinia psidii MF-1, a brazilian biotype.</title>
        <authorList>
            <person name="Quecine M.C."/>
            <person name="Pachon D.M.R."/>
            <person name="Bonatelli M.L."/>
            <person name="Correr F.H."/>
            <person name="Franceschini L.M."/>
            <person name="Leite T.F."/>
            <person name="Margarido G.R.A."/>
            <person name="Almeida C.A."/>
            <person name="Ferrarezi J.A."/>
            <person name="Labate C.A."/>
        </authorList>
    </citation>
    <scope>NUCLEOTIDE SEQUENCE</scope>
    <source>
        <strain evidence="1">MF-1</strain>
    </source>
</reference>
<organism evidence="1 2">
    <name type="scientific">Austropuccinia psidii MF-1</name>
    <dbReference type="NCBI Taxonomy" id="1389203"/>
    <lineage>
        <taxon>Eukaryota</taxon>
        <taxon>Fungi</taxon>
        <taxon>Dikarya</taxon>
        <taxon>Basidiomycota</taxon>
        <taxon>Pucciniomycotina</taxon>
        <taxon>Pucciniomycetes</taxon>
        <taxon>Pucciniales</taxon>
        <taxon>Sphaerophragmiaceae</taxon>
        <taxon>Austropuccinia</taxon>
    </lineage>
</organism>
<dbReference type="AlphaFoldDB" id="A0A9Q3E283"/>
<sequence length="104" mass="12267">MEIDRRKNFEFSEWEPEFCTSDSDNTEPEGTETTIFGISSSELYNEFFSSVTKTYAKHKQCSILLQILQQKYRIPELESQLEGLQGQQVFPYRWTSLPQRESNL</sequence>
<protein>
    <submittedName>
        <fullName evidence="1">Uncharacterized protein</fullName>
    </submittedName>
</protein>
<gene>
    <name evidence="1" type="ORF">O181_053224</name>
</gene>
<dbReference type="EMBL" id="AVOT02023472">
    <property type="protein sequence ID" value="MBW0513509.1"/>
    <property type="molecule type" value="Genomic_DNA"/>
</dbReference>
<evidence type="ECO:0000313" key="2">
    <source>
        <dbReference type="Proteomes" id="UP000765509"/>
    </source>
</evidence>
<accession>A0A9Q3E283</accession>
<proteinExistence type="predicted"/>
<dbReference type="Proteomes" id="UP000765509">
    <property type="component" value="Unassembled WGS sequence"/>
</dbReference>
<comment type="caution">
    <text evidence="1">The sequence shown here is derived from an EMBL/GenBank/DDBJ whole genome shotgun (WGS) entry which is preliminary data.</text>
</comment>
<name>A0A9Q3E283_9BASI</name>
<keyword evidence="2" id="KW-1185">Reference proteome</keyword>